<reference evidence="2 3" key="1">
    <citation type="submission" date="2019-01" db="EMBL/GenBank/DDBJ databases">
        <authorList>
            <person name="Chen W.-M."/>
        </authorList>
    </citation>
    <scope>NUCLEOTIDE SEQUENCE [LARGE SCALE GENOMIC DNA]</scope>
    <source>
        <strain evidence="2 3">FSY-9</strain>
    </source>
</reference>
<evidence type="ECO:0000313" key="3">
    <source>
        <dbReference type="Proteomes" id="UP000282837"/>
    </source>
</evidence>
<dbReference type="InterPro" id="IPR007407">
    <property type="entry name" value="DUF459"/>
</dbReference>
<proteinExistence type="predicted"/>
<dbReference type="Gene3D" id="3.40.50.1110">
    <property type="entry name" value="SGNH hydrolase"/>
    <property type="match status" value="1"/>
</dbReference>
<dbReference type="InterPro" id="IPR036514">
    <property type="entry name" value="SGNH_hydro_sf"/>
</dbReference>
<name>A0A437N299_9SPHN</name>
<organism evidence="2 3">
    <name type="scientific">Novosphingobium umbonatum</name>
    <dbReference type="NCBI Taxonomy" id="1908524"/>
    <lineage>
        <taxon>Bacteria</taxon>
        <taxon>Pseudomonadati</taxon>
        <taxon>Pseudomonadota</taxon>
        <taxon>Alphaproteobacteria</taxon>
        <taxon>Sphingomonadales</taxon>
        <taxon>Sphingomonadaceae</taxon>
        <taxon>Novosphingobium</taxon>
    </lineage>
</organism>
<feature type="transmembrane region" description="Helical" evidence="1">
    <location>
        <begin position="12"/>
        <end position="30"/>
    </location>
</feature>
<sequence length="294" mass="31787">MKRLALADRGGVLFVGIAVGAVMALSFLTYGKPVSALMPAETAKAPTITLPAAAPANAHDLQCSADFPLSPRVLTGLRANRPLRIGVIGDSFGEGIYAATNGLFQEADGFQVYSFAKEGIGLTRYQSLDVLAHVKSRFSETPIDIAIIDFGANDTQGVRQGGHGAAYMTPRWQAVVGGRAAELVAYLRQQGVAVAWVGLPRMRKPDFDRDVQAMNAFYTGLMCKLGVPFVNPVAASEDHQHRFAMELIDSSTKQPYIARAEDGVHMSFHGYREITKPVLQRIALLSKNAPDEQR</sequence>
<protein>
    <submittedName>
        <fullName evidence="2">DUF459 domain-containing protein</fullName>
    </submittedName>
</protein>
<dbReference type="Pfam" id="PF04311">
    <property type="entry name" value="DUF459"/>
    <property type="match status" value="1"/>
</dbReference>
<comment type="caution">
    <text evidence="2">The sequence shown here is derived from an EMBL/GenBank/DDBJ whole genome shotgun (WGS) entry which is preliminary data.</text>
</comment>
<keyword evidence="1" id="KW-0472">Membrane</keyword>
<dbReference type="EMBL" id="SACO01000010">
    <property type="protein sequence ID" value="RVU04050.1"/>
    <property type="molecule type" value="Genomic_DNA"/>
</dbReference>
<evidence type="ECO:0000256" key="1">
    <source>
        <dbReference type="SAM" id="Phobius"/>
    </source>
</evidence>
<gene>
    <name evidence="2" type="ORF">EOE18_12770</name>
</gene>
<evidence type="ECO:0000313" key="2">
    <source>
        <dbReference type="EMBL" id="RVU04050.1"/>
    </source>
</evidence>
<dbReference type="Proteomes" id="UP000282837">
    <property type="component" value="Unassembled WGS sequence"/>
</dbReference>
<dbReference type="SUPFAM" id="SSF52266">
    <property type="entry name" value="SGNH hydrolase"/>
    <property type="match status" value="1"/>
</dbReference>
<dbReference type="AlphaFoldDB" id="A0A437N299"/>
<accession>A0A437N299</accession>
<dbReference type="GO" id="GO:0016788">
    <property type="term" value="F:hydrolase activity, acting on ester bonds"/>
    <property type="evidence" value="ECO:0007669"/>
    <property type="project" value="UniProtKB-ARBA"/>
</dbReference>
<keyword evidence="1" id="KW-0812">Transmembrane</keyword>
<keyword evidence="3" id="KW-1185">Reference proteome</keyword>
<dbReference type="OrthoDB" id="9805649at2"/>
<keyword evidence="1" id="KW-1133">Transmembrane helix</keyword>